<dbReference type="AlphaFoldDB" id="A0A6B0GHM1"/>
<dbReference type="GO" id="GO:0005829">
    <property type="term" value="C:cytosol"/>
    <property type="evidence" value="ECO:0007669"/>
    <property type="project" value="TreeGrafter"/>
</dbReference>
<dbReference type="InterPro" id="IPR050155">
    <property type="entry name" value="HAD-like_hydrolase_sf"/>
</dbReference>
<comment type="caution">
    <text evidence="2">The sequence shown here is derived from an EMBL/GenBank/DDBJ whole genome shotgun (WGS) entry which is preliminary data.</text>
</comment>
<dbReference type="GO" id="GO:0006281">
    <property type="term" value="P:DNA repair"/>
    <property type="evidence" value="ECO:0007669"/>
    <property type="project" value="TreeGrafter"/>
</dbReference>
<dbReference type="PANTHER" id="PTHR43434">
    <property type="entry name" value="PHOSPHOGLYCOLATE PHOSPHATASE"/>
    <property type="match status" value="1"/>
</dbReference>
<dbReference type="PRINTS" id="PR00413">
    <property type="entry name" value="HADHALOGNASE"/>
</dbReference>
<evidence type="ECO:0000313" key="2">
    <source>
        <dbReference type="EMBL" id="MWG34362.1"/>
    </source>
</evidence>
<dbReference type="InterPro" id="IPR006439">
    <property type="entry name" value="HAD-SF_hydro_IA"/>
</dbReference>
<organism evidence="2 3">
    <name type="scientific">Halomarina oriensis</name>
    <dbReference type="NCBI Taxonomy" id="671145"/>
    <lineage>
        <taxon>Archaea</taxon>
        <taxon>Methanobacteriati</taxon>
        <taxon>Methanobacteriota</taxon>
        <taxon>Stenosarchaea group</taxon>
        <taxon>Halobacteria</taxon>
        <taxon>Halobacteriales</taxon>
        <taxon>Natronomonadaceae</taxon>
        <taxon>Halomarina</taxon>
    </lineage>
</organism>
<dbReference type="GO" id="GO:0008967">
    <property type="term" value="F:phosphoglycolate phosphatase activity"/>
    <property type="evidence" value="ECO:0007669"/>
    <property type="project" value="TreeGrafter"/>
</dbReference>
<dbReference type="Gene3D" id="3.40.50.1000">
    <property type="entry name" value="HAD superfamily/HAD-like"/>
    <property type="match status" value="1"/>
</dbReference>
<keyword evidence="2" id="KW-0378">Hydrolase</keyword>
<evidence type="ECO:0000313" key="3">
    <source>
        <dbReference type="Proteomes" id="UP000451471"/>
    </source>
</evidence>
<dbReference type="EMBL" id="WSZK01000015">
    <property type="protein sequence ID" value="MWG34362.1"/>
    <property type="molecule type" value="Genomic_DNA"/>
</dbReference>
<accession>A0A6B0GHM1</accession>
<dbReference type="NCBIfam" id="TIGR01549">
    <property type="entry name" value="HAD-SF-IA-v1"/>
    <property type="match status" value="1"/>
</dbReference>
<evidence type="ECO:0000256" key="1">
    <source>
        <dbReference type="ARBA" id="ARBA00007958"/>
    </source>
</evidence>
<protein>
    <submittedName>
        <fullName evidence="2">HAD-IA family hydrolase</fullName>
    </submittedName>
</protein>
<dbReference type="SFLD" id="SFLDS00003">
    <property type="entry name" value="Haloacid_Dehalogenase"/>
    <property type="match status" value="1"/>
</dbReference>
<dbReference type="RefSeq" id="WP_158204051.1">
    <property type="nucleotide sequence ID" value="NZ_WSZK01000015.1"/>
</dbReference>
<dbReference type="OrthoDB" id="27736at2157"/>
<dbReference type="Pfam" id="PF00702">
    <property type="entry name" value="Hydrolase"/>
    <property type="match status" value="1"/>
</dbReference>
<gene>
    <name evidence="2" type="ORF">GQS65_07630</name>
</gene>
<reference evidence="2 3" key="1">
    <citation type="submission" date="2019-12" db="EMBL/GenBank/DDBJ databases">
        <title>Halocatena pleomorpha gen. nov. sp. nov., an extremely halophilic archaeon of family Halobacteriaceae isolated from saltpan soil.</title>
        <authorList>
            <person name="Pal Y."/>
            <person name="Verma A."/>
            <person name="Krishnamurthi S."/>
            <person name="Kumar P."/>
        </authorList>
    </citation>
    <scope>NUCLEOTIDE SEQUENCE [LARGE SCALE GENOMIC DNA]</scope>
    <source>
        <strain evidence="2 3">JCM 16495</strain>
    </source>
</reference>
<name>A0A6B0GHM1_9EURY</name>
<dbReference type="SUPFAM" id="SSF56784">
    <property type="entry name" value="HAD-like"/>
    <property type="match status" value="1"/>
</dbReference>
<comment type="similarity">
    <text evidence="1">Belongs to the HAD-like hydrolase superfamily.</text>
</comment>
<proteinExistence type="inferred from homology"/>
<dbReference type="SFLD" id="SFLDG01129">
    <property type="entry name" value="C1.5:_HAD__Beta-PGM__Phosphata"/>
    <property type="match status" value="1"/>
</dbReference>
<keyword evidence="3" id="KW-1185">Reference proteome</keyword>
<dbReference type="InterPro" id="IPR036412">
    <property type="entry name" value="HAD-like_sf"/>
</dbReference>
<dbReference type="InterPro" id="IPR023214">
    <property type="entry name" value="HAD_sf"/>
</dbReference>
<dbReference type="Proteomes" id="UP000451471">
    <property type="component" value="Unassembled WGS sequence"/>
</dbReference>
<sequence>MSDPADPAVLFDLDGTLLQYPAYDTLVAAAFEDELGRTDDRWVTHYSERFFAAFGSFTPEPYRVAFVETCERFDLDADPTALAVTLVDRECERSSVPDGVRGTLDTLTAAGHPLAVCSNGVRRVQRAKLAAHDLLAPFETVVTSYDVGAHKPAADPFEAVRRAVDAETYVMVGDSDDDVEGARGAGMTALRVEGPFPDAESILAATE</sequence>
<dbReference type="PANTHER" id="PTHR43434:SF1">
    <property type="entry name" value="PHOSPHOGLYCOLATE PHOSPHATASE"/>
    <property type="match status" value="1"/>
</dbReference>